<proteinExistence type="inferred from homology"/>
<evidence type="ECO:0008006" key="5">
    <source>
        <dbReference type="Google" id="ProtNLM"/>
    </source>
</evidence>
<dbReference type="EMBL" id="VCAU01000165">
    <property type="protein sequence ID" value="KAF9883428.1"/>
    <property type="molecule type" value="Genomic_DNA"/>
</dbReference>
<reference evidence="3" key="1">
    <citation type="journal article" date="2019" name="Beilstein J. Org. Chem.">
        <title>Nanangenines: drimane sesquiterpenoids as the dominant metabolite cohort of a novel Australian fungus, Aspergillus nanangensis.</title>
        <authorList>
            <person name="Lacey H.J."/>
            <person name="Gilchrist C.L.M."/>
            <person name="Crombie A."/>
            <person name="Kalaitzis J.A."/>
            <person name="Vuong D."/>
            <person name="Rutledge P.J."/>
            <person name="Turner P."/>
            <person name="Pitt J.I."/>
            <person name="Lacey E."/>
            <person name="Chooi Y.H."/>
            <person name="Piggott A.M."/>
        </authorList>
    </citation>
    <scope>NUCLEOTIDE SEQUENCE</scope>
    <source>
        <strain evidence="3">MST-FP2251</strain>
    </source>
</reference>
<comment type="caution">
    <text evidence="3">The sequence shown here is derived from an EMBL/GenBank/DDBJ whole genome shotgun (WGS) entry which is preliminary data.</text>
</comment>
<comment type="similarity">
    <text evidence="1">Belongs to the DCC1 family.</text>
</comment>
<evidence type="ECO:0000256" key="1">
    <source>
        <dbReference type="ARBA" id="ARBA00007017"/>
    </source>
</evidence>
<reference evidence="3" key="2">
    <citation type="submission" date="2020-02" db="EMBL/GenBank/DDBJ databases">
        <authorList>
            <person name="Gilchrist C.L.M."/>
            <person name="Chooi Y.-H."/>
        </authorList>
    </citation>
    <scope>NUCLEOTIDE SEQUENCE</scope>
    <source>
        <strain evidence="3">MST-FP2251</strain>
    </source>
</reference>
<dbReference type="Proteomes" id="UP001194746">
    <property type="component" value="Unassembled WGS sequence"/>
</dbReference>
<keyword evidence="2" id="KW-0235">DNA replication</keyword>
<dbReference type="InterPro" id="IPR019128">
    <property type="entry name" value="Dcc1"/>
</dbReference>
<dbReference type="GO" id="GO:0031390">
    <property type="term" value="C:Ctf18 RFC-like complex"/>
    <property type="evidence" value="ECO:0007669"/>
    <property type="project" value="InterPro"/>
</dbReference>
<accession>A0AAD4CCQ5</accession>
<dbReference type="GO" id="GO:0034088">
    <property type="term" value="P:maintenance of mitotic sister chromatid cohesion"/>
    <property type="evidence" value="ECO:0007669"/>
    <property type="project" value="TreeGrafter"/>
</dbReference>
<protein>
    <recommendedName>
        <fullName evidence="5">Sister chromatid cohesion protein Dcc1</fullName>
    </recommendedName>
</protein>
<sequence>MSTQAARSILFTHTSPQQGYKLLELPPELADVLSSSDPPIIELKSPIPSSLDAGSEAQDPTLRDTVNLCTATQTYQIRQVQSSNSIHIIRPSNGADDRVQLGDINIVVAGEEDAHLDLVDSITTIAKCGSTLELYEPPEGFSAVPYLLRLLRVFDLVDWEEGDQVLAKLGRGQGSSATAAATTVIVGGGTTYDMEQGVVRAVMRDVPVCGALCERGWVDMCAFVVGGRAGDEGGDWCRRPTAGVRLAVWKRVVEGAVLQGIDLEKQFLVSDLWRSLLDDGDDGVEPFPRPLFEAVVRRVCEAGDRAGLGRLFREYEMKWTSIDKDSCVRWVGEMYLEAMAPSADAALRRSDYLSAWKDHLPEAWREEVAFTKLQDGSYKYPDPTTICFVNEADRQKLKKNVSTDASAATAAKKTRNWHELFKNQKRQKR</sequence>
<gene>
    <name evidence="3" type="ORF">FE257_003469</name>
</gene>
<dbReference type="PANTHER" id="PTHR13395:SF6">
    <property type="entry name" value="SISTER CHROMATID COHESION PROTEIN DCC1"/>
    <property type="match status" value="1"/>
</dbReference>
<name>A0AAD4CCQ5_ASPNN</name>
<evidence type="ECO:0000256" key="2">
    <source>
        <dbReference type="ARBA" id="ARBA00022705"/>
    </source>
</evidence>
<dbReference type="GO" id="GO:0000775">
    <property type="term" value="C:chromosome, centromeric region"/>
    <property type="evidence" value="ECO:0007669"/>
    <property type="project" value="TreeGrafter"/>
</dbReference>
<evidence type="ECO:0000313" key="4">
    <source>
        <dbReference type="Proteomes" id="UP001194746"/>
    </source>
</evidence>
<evidence type="ECO:0000313" key="3">
    <source>
        <dbReference type="EMBL" id="KAF9883428.1"/>
    </source>
</evidence>
<dbReference type="AlphaFoldDB" id="A0AAD4CCQ5"/>
<dbReference type="GO" id="GO:0006260">
    <property type="term" value="P:DNA replication"/>
    <property type="evidence" value="ECO:0007669"/>
    <property type="project" value="UniProtKB-KW"/>
</dbReference>
<dbReference type="Pfam" id="PF09724">
    <property type="entry name" value="Dcc1"/>
    <property type="match status" value="1"/>
</dbReference>
<keyword evidence="4" id="KW-1185">Reference proteome</keyword>
<dbReference type="GO" id="GO:0000785">
    <property type="term" value="C:chromatin"/>
    <property type="evidence" value="ECO:0007669"/>
    <property type="project" value="TreeGrafter"/>
</dbReference>
<dbReference type="PANTHER" id="PTHR13395">
    <property type="entry name" value="SISTER CHROMATID COHESION PROTEIN DCC1-RELATED"/>
    <property type="match status" value="1"/>
</dbReference>
<organism evidence="3 4">
    <name type="scientific">Aspergillus nanangensis</name>
    <dbReference type="NCBI Taxonomy" id="2582783"/>
    <lineage>
        <taxon>Eukaryota</taxon>
        <taxon>Fungi</taxon>
        <taxon>Dikarya</taxon>
        <taxon>Ascomycota</taxon>
        <taxon>Pezizomycotina</taxon>
        <taxon>Eurotiomycetes</taxon>
        <taxon>Eurotiomycetidae</taxon>
        <taxon>Eurotiales</taxon>
        <taxon>Aspergillaceae</taxon>
        <taxon>Aspergillus</taxon>
        <taxon>Aspergillus subgen. Circumdati</taxon>
    </lineage>
</organism>